<dbReference type="GO" id="GO:0010468">
    <property type="term" value="P:regulation of gene expression"/>
    <property type="evidence" value="ECO:0007669"/>
    <property type="project" value="TreeGrafter"/>
</dbReference>
<feature type="compositionally biased region" description="Low complexity" evidence="8">
    <location>
        <begin position="43"/>
        <end position="58"/>
    </location>
</feature>
<dbReference type="SMART" id="SM00355">
    <property type="entry name" value="ZnF_C2H2"/>
    <property type="match status" value="2"/>
</dbReference>
<feature type="domain" description="C2H2-type" evidence="9">
    <location>
        <begin position="534"/>
        <end position="563"/>
    </location>
</feature>
<protein>
    <recommendedName>
        <fullName evidence="9">C2H2-type domain-containing protein</fullName>
    </recommendedName>
</protein>
<gene>
    <name evidence="10" type="ORF">HK100_011151</name>
</gene>
<feature type="region of interest" description="Disordered" evidence="8">
    <location>
        <begin position="29"/>
        <end position="58"/>
    </location>
</feature>
<organism evidence="10 11">
    <name type="scientific">Physocladia obscura</name>
    <dbReference type="NCBI Taxonomy" id="109957"/>
    <lineage>
        <taxon>Eukaryota</taxon>
        <taxon>Fungi</taxon>
        <taxon>Fungi incertae sedis</taxon>
        <taxon>Chytridiomycota</taxon>
        <taxon>Chytridiomycota incertae sedis</taxon>
        <taxon>Chytridiomycetes</taxon>
        <taxon>Chytridiales</taxon>
        <taxon>Chytriomycetaceae</taxon>
        <taxon>Physocladia</taxon>
    </lineage>
</organism>
<dbReference type="AlphaFoldDB" id="A0AAD5T321"/>
<comment type="caution">
    <text evidence="10">The sequence shown here is derived from an EMBL/GenBank/DDBJ whole genome shotgun (WGS) entry which is preliminary data.</text>
</comment>
<dbReference type="EMBL" id="JADGJH010000657">
    <property type="protein sequence ID" value="KAJ3124677.1"/>
    <property type="molecule type" value="Genomic_DNA"/>
</dbReference>
<dbReference type="Proteomes" id="UP001211907">
    <property type="component" value="Unassembled WGS sequence"/>
</dbReference>
<evidence type="ECO:0000256" key="3">
    <source>
        <dbReference type="ARBA" id="ARBA00022737"/>
    </source>
</evidence>
<evidence type="ECO:0000313" key="11">
    <source>
        <dbReference type="Proteomes" id="UP001211907"/>
    </source>
</evidence>
<evidence type="ECO:0000313" key="10">
    <source>
        <dbReference type="EMBL" id="KAJ3124677.1"/>
    </source>
</evidence>
<comment type="subcellular location">
    <subcellularLocation>
        <location evidence="1">Nucleus</location>
    </subcellularLocation>
</comment>
<evidence type="ECO:0000256" key="5">
    <source>
        <dbReference type="ARBA" id="ARBA00022833"/>
    </source>
</evidence>
<dbReference type="PROSITE" id="PS00028">
    <property type="entry name" value="ZINC_FINGER_C2H2_1"/>
    <property type="match status" value="1"/>
</dbReference>
<evidence type="ECO:0000256" key="4">
    <source>
        <dbReference type="ARBA" id="ARBA00022771"/>
    </source>
</evidence>
<evidence type="ECO:0000256" key="6">
    <source>
        <dbReference type="ARBA" id="ARBA00023242"/>
    </source>
</evidence>
<feature type="compositionally biased region" description="Low complexity" evidence="8">
    <location>
        <begin position="489"/>
        <end position="500"/>
    </location>
</feature>
<accession>A0AAD5T321</accession>
<feature type="region of interest" description="Disordered" evidence="8">
    <location>
        <begin position="290"/>
        <end position="313"/>
    </location>
</feature>
<keyword evidence="11" id="KW-1185">Reference proteome</keyword>
<evidence type="ECO:0000256" key="1">
    <source>
        <dbReference type="ARBA" id="ARBA00004123"/>
    </source>
</evidence>
<feature type="domain" description="C2H2-type" evidence="9">
    <location>
        <begin position="506"/>
        <end position="533"/>
    </location>
</feature>
<sequence>MTDHFAVPFSVNASASASASPFVLVKCEPEPSDYRSQSQRRTQIYQQPQPEYQQQTSQKYQPQQLFQQIPLSMGVDGAGFVTVQNPTPSVGNHMITTRGFVTGSGTSNIVDTPMSMGPFPMNGITEKSSVYPPLPDQQQQPQSLSNRSSHISMASMQSGKAASLTLSADVLMDEFKFPDGNDSDDIRIKQSISLGVGGLGNGIGFGVAQPGSAVYKPPGQEYGNHGWSASLFAQDQPTIMDSDGRRLSVMSNSSAIAGQMNNLDFYGTQHDQQLQHQQLQPQQVLQMQHQVQQHQMQQHQTHFGLSSPEQQTAAIQHLRRHSMSLSLSHAPRRASITQALSLQNTQQPTITKQQRLRHASVSLSALDKPDLTSLNVSRSGYLGSSVSSDMRPFVSGAAHVFQQPSSPSIQSTFVEHRIQSPLDSSPSPSTPTNGNSADPDWVLTKELQSNSAKRSKLLKPKPEVVDMSPSDTVEEFDSGGKSSNGGRGKNNSGNPNNSSDNRPRDFVCATCNNKFLRRQDLSRHEVTHAKTKQFSCPLGCGTYFGRSDALTRHLKTRRCSGAQ</sequence>
<name>A0AAD5T321_9FUNG</name>
<feature type="compositionally biased region" description="Low complexity" evidence="8">
    <location>
        <begin position="290"/>
        <end position="300"/>
    </location>
</feature>
<keyword evidence="2" id="KW-0479">Metal-binding</keyword>
<proteinExistence type="predicted"/>
<feature type="compositionally biased region" description="Polar residues" evidence="8">
    <location>
        <begin position="301"/>
        <end position="313"/>
    </location>
</feature>
<evidence type="ECO:0000256" key="8">
    <source>
        <dbReference type="SAM" id="MobiDB-lite"/>
    </source>
</evidence>
<keyword evidence="4 7" id="KW-0863">Zinc-finger</keyword>
<feature type="region of interest" description="Disordered" evidence="8">
    <location>
        <begin position="125"/>
        <end position="156"/>
    </location>
</feature>
<feature type="compositionally biased region" description="Polar residues" evidence="8">
    <location>
        <begin position="143"/>
        <end position="156"/>
    </location>
</feature>
<dbReference type="InterPro" id="IPR036236">
    <property type="entry name" value="Znf_C2H2_sf"/>
</dbReference>
<dbReference type="PANTHER" id="PTHR16515">
    <property type="entry name" value="PR DOMAIN ZINC FINGER PROTEIN"/>
    <property type="match status" value="1"/>
</dbReference>
<keyword evidence="6" id="KW-0539">Nucleus</keyword>
<evidence type="ECO:0000256" key="2">
    <source>
        <dbReference type="ARBA" id="ARBA00022723"/>
    </source>
</evidence>
<keyword evidence="5" id="KW-0862">Zinc</keyword>
<dbReference type="PROSITE" id="PS50157">
    <property type="entry name" value="ZINC_FINGER_C2H2_2"/>
    <property type="match status" value="2"/>
</dbReference>
<dbReference type="PANTHER" id="PTHR16515:SF66">
    <property type="entry name" value="C2H2-TYPE DOMAIN-CONTAINING PROTEIN"/>
    <property type="match status" value="1"/>
</dbReference>
<reference evidence="10" key="1">
    <citation type="submission" date="2020-05" db="EMBL/GenBank/DDBJ databases">
        <title>Phylogenomic resolution of chytrid fungi.</title>
        <authorList>
            <person name="Stajich J.E."/>
            <person name="Amses K."/>
            <person name="Simmons R."/>
            <person name="Seto K."/>
            <person name="Myers J."/>
            <person name="Bonds A."/>
            <person name="Quandt C.A."/>
            <person name="Barry K."/>
            <person name="Liu P."/>
            <person name="Grigoriev I."/>
            <person name="Longcore J.E."/>
            <person name="James T.Y."/>
        </authorList>
    </citation>
    <scope>NUCLEOTIDE SEQUENCE</scope>
    <source>
        <strain evidence="10">JEL0513</strain>
    </source>
</reference>
<evidence type="ECO:0000256" key="7">
    <source>
        <dbReference type="PROSITE-ProRule" id="PRU00042"/>
    </source>
</evidence>
<dbReference type="Gene3D" id="3.30.160.60">
    <property type="entry name" value="Classic Zinc Finger"/>
    <property type="match status" value="2"/>
</dbReference>
<dbReference type="InterPro" id="IPR013087">
    <property type="entry name" value="Znf_C2H2_type"/>
</dbReference>
<feature type="compositionally biased region" description="Low complexity" evidence="8">
    <location>
        <begin position="420"/>
        <end position="432"/>
    </location>
</feature>
<dbReference type="SUPFAM" id="SSF57667">
    <property type="entry name" value="beta-beta-alpha zinc fingers"/>
    <property type="match status" value="1"/>
</dbReference>
<dbReference type="GO" id="GO:0005634">
    <property type="term" value="C:nucleus"/>
    <property type="evidence" value="ECO:0007669"/>
    <property type="project" value="UniProtKB-SubCell"/>
</dbReference>
<dbReference type="GO" id="GO:0008270">
    <property type="term" value="F:zinc ion binding"/>
    <property type="evidence" value="ECO:0007669"/>
    <property type="project" value="UniProtKB-KW"/>
</dbReference>
<dbReference type="InterPro" id="IPR050331">
    <property type="entry name" value="Zinc_finger"/>
</dbReference>
<evidence type="ECO:0000259" key="9">
    <source>
        <dbReference type="PROSITE" id="PS50157"/>
    </source>
</evidence>
<keyword evidence="3" id="KW-0677">Repeat</keyword>
<feature type="region of interest" description="Disordered" evidence="8">
    <location>
        <begin position="417"/>
        <end position="504"/>
    </location>
</feature>